<evidence type="ECO:0000313" key="2">
    <source>
        <dbReference type="EMBL" id="HIU28852.1"/>
    </source>
</evidence>
<evidence type="ECO:0000256" key="1">
    <source>
        <dbReference type="ARBA" id="ARBA00023118"/>
    </source>
</evidence>
<reference evidence="2" key="1">
    <citation type="submission" date="2020-10" db="EMBL/GenBank/DDBJ databases">
        <authorList>
            <person name="Gilroy R."/>
        </authorList>
    </citation>
    <scope>NUCLEOTIDE SEQUENCE</scope>
    <source>
        <strain evidence="2">CHK195-4489</strain>
    </source>
</reference>
<sequence>MSYGFKIIIEGDYACFTRPELKVERVSYDVPTPGALEGLLKSIYWKPSICYEINRIIVFNAIDFINIRRNEVKNKVRLSAVKSRMNGGDGDPCIYTDENRSQRSSLVLKNVKYGVEFQFKLTGLKNDREKNEENKHFSILKRRLERGQYFRRPCLGCSEFPAARVAIVSRFDEKQISSAILGMGDVDLGFMSYKVLFEDGGRPMNQDWNNPQFSNRATTVYYRP</sequence>
<dbReference type="Pfam" id="PF09704">
    <property type="entry name" value="Cas_Cas5d"/>
    <property type="match status" value="1"/>
</dbReference>
<organism evidence="2 3">
    <name type="scientific">Candidatus Egerieisoma faecipullorum</name>
    <dbReference type="NCBI Taxonomy" id="2840963"/>
    <lineage>
        <taxon>Bacteria</taxon>
        <taxon>Bacillati</taxon>
        <taxon>Bacillota</taxon>
        <taxon>Clostridia</taxon>
        <taxon>Eubacteriales</taxon>
        <taxon>Clostridiaceae</taxon>
        <taxon>Clostridiaceae incertae sedis</taxon>
        <taxon>Candidatus Egerieisoma</taxon>
    </lineage>
</organism>
<evidence type="ECO:0000313" key="3">
    <source>
        <dbReference type="Proteomes" id="UP000824089"/>
    </source>
</evidence>
<dbReference type="EMBL" id="DVMM01000020">
    <property type="protein sequence ID" value="HIU28852.1"/>
    <property type="molecule type" value="Genomic_DNA"/>
</dbReference>
<dbReference type="GO" id="GO:0051607">
    <property type="term" value="P:defense response to virus"/>
    <property type="evidence" value="ECO:0007669"/>
    <property type="project" value="UniProtKB-KW"/>
</dbReference>
<reference evidence="2" key="2">
    <citation type="journal article" date="2021" name="PeerJ">
        <title>Extensive microbial diversity within the chicken gut microbiome revealed by metagenomics and culture.</title>
        <authorList>
            <person name="Gilroy R."/>
            <person name="Ravi A."/>
            <person name="Getino M."/>
            <person name="Pursley I."/>
            <person name="Horton D.L."/>
            <person name="Alikhan N.F."/>
            <person name="Baker D."/>
            <person name="Gharbi K."/>
            <person name="Hall N."/>
            <person name="Watson M."/>
            <person name="Adriaenssens E.M."/>
            <person name="Foster-Nyarko E."/>
            <person name="Jarju S."/>
            <person name="Secka A."/>
            <person name="Antonio M."/>
            <person name="Oren A."/>
            <person name="Chaudhuri R.R."/>
            <person name="La Ragione R."/>
            <person name="Hildebrand F."/>
            <person name="Pallen M.J."/>
        </authorList>
    </citation>
    <scope>NUCLEOTIDE SEQUENCE</scope>
    <source>
        <strain evidence="2">CHK195-4489</strain>
    </source>
</reference>
<dbReference type="AlphaFoldDB" id="A0A9D1LA26"/>
<accession>A0A9D1LA26</accession>
<dbReference type="PIRSF" id="PIRSF029950">
    <property type="entry name" value="Cas_CT1134"/>
    <property type="match status" value="1"/>
</dbReference>
<dbReference type="NCBIfam" id="TIGR01876">
    <property type="entry name" value="cas_Cas5d"/>
    <property type="match status" value="1"/>
</dbReference>
<gene>
    <name evidence="2" type="primary">cas5c</name>
    <name evidence="2" type="ORF">IAD50_00995</name>
</gene>
<dbReference type="InterPro" id="IPR021124">
    <property type="entry name" value="CRISPR-assoc_prot_Cas5"/>
</dbReference>
<dbReference type="InterPro" id="IPR010155">
    <property type="entry name" value="CRISPR-assoc_prot_Cas5d"/>
</dbReference>
<dbReference type="InterPro" id="IPR013422">
    <property type="entry name" value="CRISPR-assoc_prot_Cas5_N"/>
</dbReference>
<feature type="non-terminal residue" evidence="2">
    <location>
        <position position="224"/>
    </location>
</feature>
<dbReference type="Gene3D" id="3.30.70.2660">
    <property type="match status" value="1"/>
</dbReference>
<dbReference type="GO" id="GO:0004519">
    <property type="term" value="F:endonuclease activity"/>
    <property type="evidence" value="ECO:0007669"/>
    <property type="project" value="InterPro"/>
</dbReference>
<protein>
    <submittedName>
        <fullName evidence="2">Type I-C CRISPR-associated protein Cas5</fullName>
    </submittedName>
</protein>
<name>A0A9D1LA26_9CLOT</name>
<dbReference type="Proteomes" id="UP000824089">
    <property type="component" value="Unassembled WGS sequence"/>
</dbReference>
<proteinExistence type="predicted"/>
<comment type="caution">
    <text evidence="2">The sequence shown here is derived from an EMBL/GenBank/DDBJ whole genome shotgun (WGS) entry which is preliminary data.</text>
</comment>
<keyword evidence="1" id="KW-0051">Antiviral defense</keyword>
<dbReference type="GO" id="GO:0043571">
    <property type="term" value="P:maintenance of CRISPR repeat elements"/>
    <property type="evidence" value="ECO:0007669"/>
    <property type="project" value="InterPro"/>
</dbReference>
<dbReference type="NCBIfam" id="TIGR02593">
    <property type="entry name" value="CRISPR_cas5"/>
    <property type="match status" value="1"/>
</dbReference>